<dbReference type="EMBL" id="CAJNOQ010001814">
    <property type="protein sequence ID" value="CAF0920941.1"/>
    <property type="molecule type" value="Genomic_DNA"/>
</dbReference>
<evidence type="ECO:0000313" key="4">
    <source>
        <dbReference type="Proteomes" id="UP000663829"/>
    </source>
</evidence>
<gene>
    <name evidence="2" type="ORF">GPM918_LOCUS9648</name>
    <name evidence="3" type="ORF">SRO942_LOCUS9649</name>
</gene>
<dbReference type="Proteomes" id="UP000663829">
    <property type="component" value="Unassembled WGS sequence"/>
</dbReference>
<comment type="caution">
    <text evidence="2">The sequence shown here is derived from an EMBL/GenBank/DDBJ whole genome shotgun (WGS) entry which is preliminary data.</text>
</comment>
<dbReference type="GO" id="GO:0030246">
    <property type="term" value="F:carbohydrate binding"/>
    <property type="evidence" value="ECO:0007669"/>
    <property type="project" value="InterPro"/>
</dbReference>
<sequence>SATHTSTIHSIETTGTTMDTCLIMDSTITAVSHPGPTSYEAESPTNLITNDTELQNCSDCSGGFKIGFIGFEEELTFENINGDTGGTFPLTIYFATGEDRVGDISINNGAPIVINYYNTSSFVHVNSTTVSVVLCAGSKNTIKFYNPTNYTADIDRIVV</sequence>
<feature type="domain" description="CBM6" evidence="1">
    <location>
        <begin position="37"/>
        <end position="159"/>
    </location>
</feature>
<name>A0A814B265_9BILA</name>
<feature type="non-terminal residue" evidence="2">
    <location>
        <position position="1"/>
    </location>
</feature>
<organism evidence="2 4">
    <name type="scientific">Didymodactylos carnosus</name>
    <dbReference type="NCBI Taxonomy" id="1234261"/>
    <lineage>
        <taxon>Eukaryota</taxon>
        <taxon>Metazoa</taxon>
        <taxon>Spiralia</taxon>
        <taxon>Gnathifera</taxon>
        <taxon>Rotifera</taxon>
        <taxon>Eurotatoria</taxon>
        <taxon>Bdelloidea</taxon>
        <taxon>Philodinida</taxon>
        <taxon>Philodinidae</taxon>
        <taxon>Didymodactylos</taxon>
    </lineage>
</organism>
<dbReference type="CDD" id="cd04081">
    <property type="entry name" value="CBM35_galactosidase-like"/>
    <property type="match status" value="1"/>
</dbReference>
<proteinExistence type="predicted"/>
<dbReference type="PROSITE" id="PS51175">
    <property type="entry name" value="CBM6"/>
    <property type="match status" value="1"/>
</dbReference>
<keyword evidence="4" id="KW-1185">Reference proteome</keyword>
<dbReference type="AlphaFoldDB" id="A0A814B265"/>
<evidence type="ECO:0000259" key="1">
    <source>
        <dbReference type="PROSITE" id="PS51175"/>
    </source>
</evidence>
<dbReference type="EMBL" id="CAJOBC010001814">
    <property type="protein sequence ID" value="CAF3700253.1"/>
    <property type="molecule type" value="Genomic_DNA"/>
</dbReference>
<protein>
    <recommendedName>
        <fullName evidence="1">CBM6 domain-containing protein</fullName>
    </recommendedName>
</protein>
<dbReference type="Gene3D" id="2.60.120.260">
    <property type="entry name" value="Galactose-binding domain-like"/>
    <property type="match status" value="1"/>
</dbReference>
<evidence type="ECO:0000313" key="2">
    <source>
        <dbReference type="EMBL" id="CAF0920941.1"/>
    </source>
</evidence>
<dbReference type="SUPFAM" id="SSF49785">
    <property type="entry name" value="Galactose-binding domain-like"/>
    <property type="match status" value="1"/>
</dbReference>
<reference evidence="2" key="1">
    <citation type="submission" date="2021-02" db="EMBL/GenBank/DDBJ databases">
        <authorList>
            <person name="Nowell W R."/>
        </authorList>
    </citation>
    <scope>NUCLEOTIDE SEQUENCE</scope>
</reference>
<dbReference type="OrthoDB" id="10004644at2759"/>
<dbReference type="Proteomes" id="UP000681722">
    <property type="component" value="Unassembled WGS sequence"/>
</dbReference>
<dbReference type="InterPro" id="IPR008979">
    <property type="entry name" value="Galactose-bd-like_sf"/>
</dbReference>
<dbReference type="InterPro" id="IPR005084">
    <property type="entry name" value="CBM6"/>
</dbReference>
<evidence type="ECO:0000313" key="3">
    <source>
        <dbReference type="EMBL" id="CAF3700253.1"/>
    </source>
</evidence>
<accession>A0A814B265</accession>